<keyword evidence="1" id="KW-0812">Transmembrane</keyword>
<feature type="transmembrane region" description="Helical" evidence="1">
    <location>
        <begin position="81"/>
        <end position="102"/>
    </location>
</feature>
<reference evidence="2" key="1">
    <citation type="journal article" date="2020" name="Nature">
        <title>Giant virus diversity and host interactions through global metagenomics.</title>
        <authorList>
            <person name="Schulz F."/>
            <person name="Roux S."/>
            <person name="Paez-Espino D."/>
            <person name="Jungbluth S."/>
            <person name="Walsh D.A."/>
            <person name="Denef V.J."/>
            <person name="McMahon K.D."/>
            <person name="Konstantinidis K.T."/>
            <person name="Eloe-Fadrosh E.A."/>
            <person name="Kyrpides N.C."/>
            <person name="Woyke T."/>
        </authorList>
    </citation>
    <scope>NUCLEOTIDE SEQUENCE</scope>
    <source>
        <strain evidence="2">GVMAG-M-3300027759-42</strain>
    </source>
</reference>
<protein>
    <submittedName>
        <fullName evidence="2">Uncharacterized protein</fullName>
    </submittedName>
</protein>
<evidence type="ECO:0000256" key="1">
    <source>
        <dbReference type="SAM" id="Phobius"/>
    </source>
</evidence>
<keyword evidence="1" id="KW-0472">Membrane</keyword>
<accession>A0A6C0L7V6</accession>
<proteinExistence type="predicted"/>
<dbReference type="AlphaFoldDB" id="A0A6C0L7V6"/>
<organism evidence="2">
    <name type="scientific">viral metagenome</name>
    <dbReference type="NCBI Taxonomy" id="1070528"/>
    <lineage>
        <taxon>unclassified sequences</taxon>
        <taxon>metagenomes</taxon>
        <taxon>organismal metagenomes</taxon>
    </lineage>
</organism>
<name>A0A6C0L7V6_9ZZZZ</name>
<evidence type="ECO:0000313" key="2">
    <source>
        <dbReference type="EMBL" id="QHU26693.1"/>
    </source>
</evidence>
<sequence length="105" mass="11871">MAIAIAGLKDLCTPASLYLVLSVIALAVMFFQNIGNENMYCLGIYQCDVSSVSLIFIIKILYILFWTWVLNLICRAGYSGVSWFLVLFPFVLFFILIALFLLSKQ</sequence>
<keyword evidence="1" id="KW-1133">Transmembrane helix</keyword>
<dbReference type="EMBL" id="MN740444">
    <property type="protein sequence ID" value="QHU26693.1"/>
    <property type="molecule type" value="Genomic_DNA"/>
</dbReference>
<feature type="transmembrane region" description="Helical" evidence="1">
    <location>
        <begin position="47"/>
        <end position="69"/>
    </location>
</feature>
<feature type="transmembrane region" description="Helical" evidence="1">
    <location>
        <begin position="15"/>
        <end position="35"/>
    </location>
</feature>